<proteinExistence type="predicted"/>
<name>R7QDM6_CHOCR</name>
<keyword evidence="1" id="KW-1133">Transmembrane helix</keyword>
<evidence type="ECO:0000313" key="2">
    <source>
        <dbReference type="EMBL" id="CDF36617.1"/>
    </source>
</evidence>
<dbReference type="Gramene" id="CDF36617">
    <property type="protein sequence ID" value="CDF36617"/>
    <property type="gene ID" value="CHC_T00005017001"/>
</dbReference>
<feature type="transmembrane region" description="Helical" evidence="1">
    <location>
        <begin position="43"/>
        <end position="71"/>
    </location>
</feature>
<dbReference type="KEGG" id="ccp:CHC_T00005017001"/>
<dbReference type="GeneID" id="17324153"/>
<dbReference type="Proteomes" id="UP000012073">
    <property type="component" value="Unassembled WGS sequence"/>
</dbReference>
<keyword evidence="1" id="KW-0472">Membrane</keyword>
<keyword evidence="1" id="KW-0812">Transmembrane</keyword>
<keyword evidence="3" id="KW-1185">Reference proteome</keyword>
<reference evidence="3" key="1">
    <citation type="journal article" date="2013" name="Proc. Natl. Acad. Sci. U.S.A.">
        <title>Genome structure and metabolic features in the red seaweed Chondrus crispus shed light on evolution of the Archaeplastida.</title>
        <authorList>
            <person name="Collen J."/>
            <person name="Porcel B."/>
            <person name="Carre W."/>
            <person name="Ball S.G."/>
            <person name="Chaparro C."/>
            <person name="Tonon T."/>
            <person name="Barbeyron T."/>
            <person name="Michel G."/>
            <person name="Noel B."/>
            <person name="Valentin K."/>
            <person name="Elias M."/>
            <person name="Artiguenave F."/>
            <person name="Arun A."/>
            <person name="Aury J.M."/>
            <person name="Barbosa-Neto J.F."/>
            <person name="Bothwell J.H."/>
            <person name="Bouget F.Y."/>
            <person name="Brillet L."/>
            <person name="Cabello-Hurtado F."/>
            <person name="Capella-Gutierrez S."/>
            <person name="Charrier B."/>
            <person name="Cladiere L."/>
            <person name="Cock J.M."/>
            <person name="Coelho S.M."/>
            <person name="Colleoni C."/>
            <person name="Czjzek M."/>
            <person name="Da Silva C."/>
            <person name="Delage L."/>
            <person name="Denoeud F."/>
            <person name="Deschamps P."/>
            <person name="Dittami S.M."/>
            <person name="Gabaldon T."/>
            <person name="Gachon C.M."/>
            <person name="Groisillier A."/>
            <person name="Herve C."/>
            <person name="Jabbari K."/>
            <person name="Katinka M."/>
            <person name="Kloareg B."/>
            <person name="Kowalczyk N."/>
            <person name="Labadie K."/>
            <person name="Leblanc C."/>
            <person name="Lopez P.J."/>
            <person name="McLachlan D.H."/>
            <person name="Meslet-Cladiere L."/>
            <person name="Moustafa A."/>
            <person name="Nehr Z."/>
            <person name="Nyvall Collen P."/>
            <person name="Panaud O."/>
            <person name="Partensky F."/>
            <person name="Poulain J."/>
            <person name="Rensing S.A."/>
            <person name="Rousvoal S."/>
            <person name="Samson G."/>
            <person name="Symeonidi A."/>
            <person name="Weissenbach J."/>
            <person name="Zambounis A."/>
            <person name="Wincker P."/>
            <person name="Boyen C."/>
        </authorList>
    </citation>
    <scope>NUCLEOTIDE SEQUENCE [LARGE SCALE GENOMIC DNA]</scope>
    <source>
        <strain evidence="3">cv. Stackhouse</strain>
    </source>
</reference>
<evidence type="ECO:0000256" key="1">
    <source>
        <dbReference type="SAM" id="Phobius"/>
    </source>
</evidence>
<gene>
    <name evidence="2" type="ORF">CHC_T00005017001</name>
</gene>
<dbReference type="RefSeq" id="XP_005716436.1">
    <property type="nucleotide sequence ID" value="XM_005716379.1"/>
</dbReference>
<evidence type="ECO:0000313" key="3">
    <source>
        <dbReference type="Proteomes" id="UP000012073"/>
    </source>
</evidence>
<accession>R7QDM6</accession>
<organism evidence="2 3">
    <name type="scientific">Chondrus crispus</name>
    <name type="common">Carrageen Irish moss</name>
    <name type="synonym">Polymorpha crispa</name>
    <dbReference type="NCBI Taxonomy" id="2769"/>
    <lineage>
        <taxon>Eukaryota</taxon>
        <taxon>Rhodophyta</taxon>
        <taxon>Florideophyceae</taxon>
        <taxon>Rhodymeniophycidae</taxon>
        <taxon>Gigartinales</taxon>
        <taxon>Gigartinaceae</taxon>
        <taxon>Chondrus</taxon>
    </lineage>
</organism>
<dbReference type="AlphaFoldDB" id="R7QDM6"/>
<protein>
    <submittedName>
        <fullName evidence="2">Uncharacterized protein</fullName>
    </submittedName>
</protein>
<sequence length="95" mass="10603">MLSLYLFISGRAVGGRTIGPTIVVALGRTSIALFQPLDPFPQFFYISTSFSAIFAIFLFALHLGPHVYYFLCLSRDKINKSCMGGHPYQNQPLKI</sequence>
<dbReference type="EMBL" id="HG001793">
    <property type="protein sequence ID" value="CDF36617.1"/>
    <property type="molecule type" value="Genomic_DNA"/>
</dbReference>